<comment type="subcellular location">
    <subcellularLocation>
        <location evidence="1">Secreted</location>
    </subcellularLocation>
</comment>
<name>A0ABZ2BV86_9RHOB</name>
<evidence type="ECO:0000256" key="3">
    <source>
        <dbReference type="ARBA" id="ARBA00022525"/>
    </source>
</evidence>
<keyword evidence="3" id="KW-0964">Secreted</keyword>
<comment type="similarity">
    <text evidence="2">Belongs to the serine-aspartate repeat-containing protein (SDr) family.</text>
</comment>
<dbReference type="RefSeq" id="WP_187429698.1">
    <property type="nucleotide sequence ID" value="NZ_CP143423.1"/>
</dbReference>
<evidence type="ECO:0000256" key="4">
    <source>
        <dbReference type="ARBA" id="ARBA00022729"/>
    </source>
</evidence>
<feature type="domain" description="SD-repeat containing protein B" evidence="5">
    <location>
        <begin position="571"/>
        <end position="690"/>
    </location>
</feature>
<sequence length="1014" mass="106244">MTYQNYEFTAFAEADLLSGGDTNLGCGDVFTMPATATTCITVHDNDPFLSGDNCTNEKANDYYGQQATIMGENGDELGNGGQIYAESYHWVHDQNGNWYVMIEIEQEGDGADYFTFFTGSGYGTPPAGTQLTVHSTCNVTSNWIDYKCLDAGDKIETGSISGTVFCDINCDGLNEGETTISKGENLIVNGDFEDNSLHDAGFTWGGLGSGWYDIGSQKVQVLEQDYGHGNATGDAIAELECGVVICQQVNVAEAGTYCLTFDVSRRGTVDQDNKFQLFVNGQLVETFVAAGQETVEIQLDLSAGSNRFDFKSLSQSYIGAGLDDIELRQVIETTTSEPTKQGVVIKLLDADGNAVLDADGNAITTLTDADGNYSFDDVPVGDYTIMGVAPDGTEFTIQDAGSDDTIDSDVNADGMSGVVTVTANGTVDVDLGVCEKQPGALSGTYFCDEDRDGVDDGAANGDKDVAGKTVTLLNADGTPALDIDGNPVAAILTDAEGNYRFDNLAAGDYKVMFEATDDKEFIAQDVGSDDTIDSDANPTNGMTDAVTVVANEETKDVDVGVQALLGSLSGRYFCDDDKDGLDNDGADNGIQGVAVALLDANGNPVLDANGAPRTATTDAQGNYAFAGLVAATYAVVFTDAVSGKELTTQNVDGNVSDEIDSDASDLGGGASQIEGIVVLAGQDTPDNDAGVFEPNDDPTATDDQGKGCADEDIVVNFSDNFADSDSTSVGITMIEGQAITAGGPAIVLDGVEVSLTVDDEFIFNGETEFASLDIGQEAVRDYTVTVEDSDGGSVTASIGVTFCGDANSVESLYASIPTSASYQITSGLNATPNTDGGFDIKIVDSGDARFDGQIFDAYCLSFLDPANAGVTFDDAPVLGADVFGAQSAAGLGVFNANQTSAFNGQDAEDNLDLVNYIIAQCYEDESQFNGWEVQFAIWELTDNFDSAIAFAANSVFGDLGDTQAILADAALNGENFVAGIDDKVGVIIEPNPETPENSQPFIIGIDFETFDCLC</sequence>
<evidence type="ECO:0000259" key="5">
    <source>
        <dbReference type="Pfam" id="PF17210"/>
    </source>
</evidence>
<proteinExistence type="inferred from homology"/>
<accession>A0ABZ2BV86</accession>
<dbReference type="Gene3D" id="2.60.40.10">
    <property type="entry name" value="Immunoglobulins"/>
    <property type="match status" value="3"/>
</dbReference>
<evidence type="ECO:0000313" key="7">
    <source>
        <dbReference type="Proteomes" id="UP001318682"/>
    </source>
</evidence>
<dbReference type="InterPro" id="IPR033764">
    <property type="entry name" value="Sdr_B"/>
</dbReference>
<evidence type="ECO:0000313" key="6">
    <source>
        <dbReference type="EMBL" id="WVX49848.1"/>
    </source>
</evidence>
<reference evidence="7" key="2">
    <citation type="submission" date="2024-01" db="EMBL/GenBank/DDBJ databases">
        <title>Roseobacter fucihabitans sp. nov., isolated from the brown alga Fucus spiralis.</title>
        <authorList>
            <person name="Hahnke S."/>
            <person name="Berger M."/>
            <person name="Schlingloff A."/>
            <person name="Athale I."/>
            <person name="Neumann-Schaal M."/>
            <person name="Adenaya A."/>
            <person name="Poehlein A."/>
            <person name="Daniel R."/>
            <person name="Pertersen J."/>
            <person name="Brinkhoff T."/>
        </authorList>
    </citation>
    <scope>NUCLEOTIDE SEQUENCE [LARGE SCALE GENOMIC DNA]</scope>
    <source>
        <strain evidence="7">B14</strain>
    </source>
</reference>
<dbReference type="InterPro" id="IPR013783">
    <property type="entry name" value="Ig-like_fold"/>
</dbReference>
<reference evidence="6 7" key="1">
    <citation type="submission" date="2015-07" db="EMBL/GenBank/DDBJ databases">
        <authorList>
            <person name="Voget S."/>
            <person name="Dogs M."/>
            <person name="Brinkhoff T.H."/>
            <person name="Daniel R."/>
        </authorList>
    </citation>
    <scope>NUCLEOTIDE SEQUENCE [LARGE SCALE GENOMIC DNA]</scope>
    <source>
        <strain evidence="6 7">B14</strain>
    </source>
</reference>
<dbReference type="PANTHER" id="PTHR36108">
    <property type="entry name" value="COLOSSIN-B-RELATED"/>
    <property type="match status" value="1"/>
</dbReference>
<keyword evidence="4" id="KW-0732">Signal</keyword>
<dbReference type="SUPFAM" id="SSF117074">
    <property type="entry name" value="Hypothetical protein PA1324"/>
    <property type="match status" value="2"/>
</dbReference>
<dbReference type="EMBL" id="CP143423">
    <property type="protein sequence ID" value="WVX49848.1"/>
    <property type="molecule type" value="Genomic_DNA"/>
</dbReference>
<keyword evidence="7" id="KW-1185">Reference proteome</keyword>
<dbReference type="Gene3D" id="2.60.120.260">
    <property type="entry name" value="Galactose-binding domain-like"/>
    <property type="match status" value="1"/>
</dbReference>
<organism evidence="6 7">
    <name type="scientific">Roseobacter fucihabitans</name>
    <dbReference type="NCBI Taxonomy" id="1537242"/>
    <lineage>
        <taxon>Bacteria</taxon>
        <taxon>Pseudomonadati</taxon>
        <taxon>Pseudomonadota</taxon>
        <taxon>Alphaproteobacteria</taxon>
        <taxon>Rhodobacterales</taxon>
        <taxon>Roseobacteraceae</taxon>
        <taxon>Roseobacter</taxon>
    </lineage>
</organism>
<dbReference type="Pfam" id="PF17210">
    <property type="entry name" value="SdrD_B"/>
    <property type="match status" value="3"/>
</dbReference>
<feature type="domain" description="SD-repeat containing protein B" evidence="5">
    <location>
        <begin position="340"/>
        <end position="427"/>
    </location>
</feature>
<gene>
    <name evidence="6" type="ORF">ROLI_029430</name>
</gene>
<dbReference type="SUPFAM" id="SSF49478">
    <property type="entry name" value="Cna protein B-type domain"/>
    <property type="match status" value="1"/>
</dbReference>
<evidence type="ECO:0000256" key="1">
    <source>
        <dbReference type="ARBA" id="ARBA00004613"/>
    </source>
</evidence>
<feature type="domain" description="SD-repeat containing protein B" evidence="5">
    <location>
        <begin position="446"/>
        <end position="561"/>
    </location>
</feature>
<protein>
    <recommendedName>
        <fullName evidence="5">SD-repeat containing protein B domain-containing protein</fullName>
    </recommendedName>
</protein>
<dbReference type="Proteomes" id="UP001318682">
    <property type="component" value="Chromosome"/>
</dbReference>
<evidence type="ECO:0000256" key="2">
    <source>
        <dbReference type="ARBA" id="ARBA00007257"/>
    </source>
</evidence>
<dbReference type="PANTHER" id="PTHR36108:SF13">
    <property type="entry name" value="COLOSSIN-B-RELATED"/>
    <property type="match status" value="1"/>
</dbReference>